<name>A0ABY8FSN1_9SPHN</name>
<comment type="subcellular location">
    <subcellularLocation>
        <location evidence="1">Membrane</location>
        <topology evidence="1">Single-pass membrane protein</topology>
    </subcellularLocation>
</comment>
<dbReference type="RefSeq" id="WP_278016714.1">
    <property type="nucleotide sequence ID" value="NZ_CP121106.1"/>
</dbReference>
<evidence type="ECO:0000256" key="4">
    <source>
        <dbReference type="ARBA" id="ARBA00023136"/>
    </source>
</evidence>
<proteinExistence type="predicted"/>
<keyword evidence="8" id="KW-1185">Reference proteome</keyword>
<organism evidence="7 8">
    <name type="scientific">Altererythrobacter arenosus</name>
    <dbReference type="NCBI Taxonomy" id="3032592"/>
    <lineage>
        <taxon>Bacteria</taxon>
        <taxon>Pseudomonadati</taxon>
        <taxon>Pseudomonadota</taxon>
        <taxon>Alphaproteobacteria</taxon>
        <taxon>Sphingomonadales</taxon>
        <taxon>Erythrobacteraceae</taxon>
        <taxon>Altererythrobacter</taxon>
    </lineage>
</organism>
<dbReference type="EMBL" id="CP121106">
    <property type="protein sequence ID" value="WFL78023.1"/>
    <property type="molecule type" value="Genomic_DNA"/>
</dbReference>
<dbReference type="Pfam" id="PF04357">
    <property type="entry name" value="TamB"/>
    <property type="match status" value="1"/>
</dbReference>
<protein>
    <submittedName>
        <fullName evidence="7">Translocation/assembly module TamB domain-containing protein</fullName>
    </submittedName>
</protein>
<sequence>MAEVEIIEPQEETPPRKRKRRWAKRIGWALAILLAPMVLALIAINSPFGKRLIADQIAQVAPASGLRFTVGRIDGDLYGEAVLHDVVVYDPKGEFLVIPRVELDWRPLAWLTSGLDVRELSARRGTLSRWPELLPGDPDAPILPDFDIRVDKLEIDNLTIAPGVVNDEAQRVDMTAKADIRAGRVYLDADGTLGREDKLALLLHAEPDGDRFDLALDYRAPKGGVIAGMIGAEEGYRARIEGDGTWSRWLGHALVQRQDERFAAFRITNRAGEYGIVGLLEPEGVFEGLLGRALGSKVALSAKGTLEDSVVDGRFELVTSALDGNGEGAIDLADNAFDGLRVEASLLDPELFGEGLALSGARIDATLDGAFRDLSADHQLAVGELVSGETQLLDLAQSGTARYDGSRWTVPLDVDVGRVVSGSDWIDPRLVDGSLEGTLQLVGDRLLGDNLRIAFPGLSARLALRGNLAQGAYALAGPVEMSDLTLENIGVADANAKIVFKTAGGASWNLRANFAGQVTEVSNATIANLAGPRIRLKGGIGIGGNDPLTFRDVDLEAEKLTLRLDGSVAEGRTTLAGSGRHTQYGPFTIEAALAADGPQAVLVFSDPLPSAGLKDVRVALAPSGDGFAIETAGQSMLGDFAGNLALVAPADGPTVIDISSLRVWKTDVSGQLTLAEGGARGTLALAGGGLNGNIALAPRGGGQGFIVDLTARNARFGGETAIALGEADIDADILLVDGNNRIQAQMTGRGISYGNLFVGRLEARANVTNGKGDVVASLSGRRGSRFNMLVDADVTPDQVAVLMRGRFSGERITMPRRAVLTRMDGGGWRLAPAQIGYGRGRVIAAGAFGGGETALDLKLANMPLSLADVPVPDLGLGGTISGVVEFRSTGGVPPTGSARVKIDDLTRSGLVLSSRPVDLALVANLTASRLEARAAIEDEGRRIGRLQARITDLPSGGPLFDRLQAGNLFGQLRYQGAADALWRLAAVDGFDLTGPVAIAADVTGSLAQPRVRGSLSSDDLRVQSSLSGTDIREVKAKGTFIGSRLRITSFRGKAPNGGTITGGGIVDLADLSPGRGPVLDLKAAAKNARLLNANGLSATVTGPLRIVSDGDGGTIAGRLRVDRASWSLGTAAEDARLPNVTVREINMPPDIAPLRAPGAPWRYLIDATARSRIEVDGMGLDSEWGADVLIRGTTEDPRIGGNARVVRGAYSFAGTRFELTRGRIEFDENVPIDPRLDIEAETEKDGLSVTVNVTGNAQQPEITFASNPALPEEEILSRLLFGSSITNLSATDALQLGSALASLRGGGGMDPINQLRSSIGLDRLRIVGADPALDRGTGVALGKNLGRRFYVEIITDGRGYSATEVEFRITSWLALLGSVSTIGRNNVLAEVSKDY</sequence>
<evidence type="ECO:0000256" key="3">
    <source>
        <dbReference type="ARBA" id="ARBA00022989"/>
    </source>
</evidence>
<evidence type="ECO:0000259" key="6">
    <source>
        <dbReference type="Pfam" id="PF04357"/>
    </source>
</evidence>
<evidence type="ECO:0000313" key="7">
    <source>
        <dbReference type="EMBL" id="WFL78023.1"/>
    </source>
</evidence>
<evidence type="ECO:0000256" key="2">
    <source>
        <dbReference type="ARBA" id="ARBA00022692"/>
    </source>
</evidence>
<keyword evidence="2 5" id="KW-0812">Transmembrane</keyword>
<dbReference type="PANTHER" id="PTHR36985:SF1">
    <property type="entry name" value="TRANSLOCATION AND ASSEMBLY MODULE SUBUNIT TAMB"/>
    <property type="match status" value="1"/>
</dbReference>
<evidence type="ECO:0000256" key="1">
    <source>
        <dbReference type="ARBA" id="ARBA00004167"/>
    </source>
</evidence>
<keyword evidence="4 5" id="KW-0472">Membrane</keyword>
<feature type="transmembrane region" description="Helical" evidence="5">
    <location>
        <begin position="26"/>
        <end position="44"/>
    </location>
</feature>
<dbReference type="PANTHER" id="PTHR36985">
    <property type="entry name" value="TRANSLOCATION AND ASSEMBLY MODULE SUBUNIT TAMB"/>
    <property type="match status" value="1"/>
</dbReference>
<evidence type="ECO:0000313" key="8">
    <source>
        <dbReference type="Proteomes" id="UP001215827"/>
    </source>
</evidence>
<reference evidence="7 8" key="1">
    <citation type="submission" date="2023-03" db="EMBL/GenBank/DDBJ databases">
        <title>Altererythrobacter sp. CAU 1644 isolated from sand.</title>
        <authorList>
            <person name="Kim W."/>
        </authorList>
    </citation>
    <scope>NUCLEOTIDE SEQUENCE [LARGE SCALE GENOMIC DNA]</scope>
    <source>
        <strain evidence="7 8">CAU 1644</strain>
    </source>
</reference>
<dbReference type="InterPro" id="IPR007452">
    <property type="entry name" value="TamB_C"/>
</dbReference>
<dbReference type="Proteomes" id="UP001215827">
    <property type="component" value="Chromosome"/>
</dbReference>
<accession>A0ABY8FSN1</accession>
<feature type="domain" description="Translocation and assembly module TamB C-terminal" evidence="6">
    <location>
        <begin position="1050"/>
        <end position="1381"/>
    </location>
</feature>
<keyword evidence="3 5" id="KW-1133">Transmembrane helix</keyword>
<gene>
    <name evidence="7" type="ORF">P7228_02850</name>
</gene>
<evidence type="ECO:0000256" key="5">
    <source>
        <dbReference type="SAM" id="Phobius"/>
    </source>
</evidence>